<evidence type="ECO:0000259" key="8">
    <source>
        <dbReference type="PROSITE" id="PS50026"/>
    </source>
</evidence>
<dbReference type="GO" id="GO:0070697">
    <property type="term" value="F:activin receptor binding"/>
    <property type="evidence" value="ECO:0007669"/>
    <property type="project" value="TreeGrafter"/>
</dbReference>
<proteinExistence type="inferred from homology"/>
<feature type="domain" description="EGF-like" evidence="8">
    <location>
        <begin position="39"/>
        <end position="63"/>
    </location>
</feature>
<organism evidence="9 10">
    <name type="scientific">Chelydra serpentina</name>
    <name type="common">Snapping turtle</name>
    <name type="synonym">Testudo serpentina</name>
    <dbReference type="NCBI Taxonomy" id="8475"/>
    <lineage>
        <taxon>Eukaryota</taxon>
        <taxon>Metazoa</taxon>
        <taxon>Chordata</taxon>
        <taxon>Craniata</taxon>
        <taxon>Vertebrata</taxon>
        <taxon>Euteleostomi</taxon>
        <taxon>Archelosauria</taxon>
        <taxon>Testudinata</taxon>
        <taxon>Testudines</taxon>
        <taxon>Cryptodira</taxon>
        <taxon>Durocryptodira</taxon>
        <taxon>Americhelydia</taxon>
        <taxon>Chelydroidea</taxon>
        <taxon>Chelydridae</taxon>
        <taxon>Chelydra</taxon>
    </lineage>
</organism>
<keyword evidence="3 7" id="KW-0732">Signal</keyword>
<dbReference type="Gene3D" id="2.10.25.10">
    <property type="entry name" value="Laminin"/>
    <property type="match status" value="1"/>
</dbReference>
<dbReference type="GO" id="GO:0038100">
    <property type="term" value="F:nodal binding"/>
    <property type="evidence" value="ECO:0007669"/>
    <property type="project" value="TreeGrafter"/>
</dbReference>
<evidence type="ECO:0000256" key="1">
    <source>
        <dbReference type="ARBA" id="ARBA00007384"/>
    </source>
</evidence>
<evidence type="ECO:0000256" key="7">
    <source>
        <dbReference type="SAM" id="SignalP"/>
    </source>
</evidence>
<dbReference type="InterPro" id="IPR019011">
    <property type="entry name" value="Cryptic/Cripto_CFC-dom"/>
</dbReference>
<comment type="caution">
    <text evidence="6">Lacks conserved residue(s) required for the propagation of feature annotation.</text>
</comment>
<evidence type="ECO:0000313" key="9">
    <source>
        <dbReference type="Ensembl" id="ENSCSRP00000006706.1"/>
    </source>
</evidence>
<sequence length="145" mass="16054">NCAWQISLFDSLVPWITCSSSFLLSLLLTQASKLNRSCCQNGGTCFLGSFCICPKHFTGRHCELKEKEETQFSITALLHGEWTREGCLLCQCVYGILHCFPQDQEDGCGKKYHYSFLKHNSCAVSHISIPGGRRGRGKAAMGRGG</sequence>
<dbReference type="GO" id="GO:0001568">
    <property type="term" value="P:blood vessel development"/>
    <property type="evidence" value="ECO:0007669"/>
    <property type="project" value="TreeGrafter"/>
</dbReference>
<evidence type="ECO:0000256" key="3">
    <source>
        <dbReference type="ARBA" id="ARBA00022729"/>
    </source>
</evidence>
<keyword evidence="10" id="KW-1185">Reference proteome</keyword>
<dbReference type="Ensembl" id="ENSCSRT00000006920.1">
    <property type="protein sequence ID" value="ENSCSRP00000006706.1"/>
    <property type="gene ID" value="ENSCSRG00000004944.1"/>
</dbReference>
<accession>A0A8C3S068</accession>
<keyword evidence="4 6" id="KW-1015">Disulfide bond</keyword>
<dbReference type="GO" id="GO:0007368">
    <property type="term" value="P:determination of left/right symmetry"/>
    <property type="evidence" value="ECO:0007669"/>
    <property type="project" value="TreeGrafter"/>
</dbReference>
<dbReference type="Proteomes" id="UP000694403">
    <property type="component" value="Unplaced"/>
</dbReference>
<reference evidence="9" key="2">
    <citation type="submission" date="2025-09" db="UniProtKB">
        <authorList>
            <consortium name="Ensembl"/>
        </authorList>
    </citation>
    <scope>IDENTIFICATION</scope>
</reference>
<evidence type="ECO:0000256" key="6">
    <source>
        <dbReference type="PROSITE-ProRule" id="PRU00076"/>
    </source>
</evidence>
<reference evidence="9" key="1">
    <citation type="submission" date="2025-08" db="UniProtKB">
        <authorList>
            <consortium name="Ensembl"/>
        </authorList>
    </citation>
    <scope>IDENTIFICATION</scope>
</reference>
<dbReference type="GO" id="GO:0005576">
    <property type="term" value="C:extracellular region"/>
    <property type="evidence" value="ECO:0007669"/>
    <property type="project" value="TreeGrafter"/>
</dbReference>
<dbReference type="SUPFAM" id="SSF57196">
    <property type="entry name" value="EGF/Laminin"/>
    <property type="match status" value="2"/>
</dbReference>
<feature type="chain" id="PRO_5034281156" description="EGF-like domain-containing protein" evidence="7">
    <location>
        <begin position="32"/>
        <end position="145"/>
    </location>
</feature>
<feature type="disulfide bond" evidence="6">
    <location>
        <begin position="53"/>
        <end position="62"/>
    </location>
</feature>
<evidence type="ECO:0000256" key="5">
    <source>
        <dbReference type="ARBA" id="ARBA00023180"/>
    </source>
</evidence>
<dbReference type="PROSITE" id="PS00022">
    <property type="entry name" value="EGF_1"/>
    <property type="match status" value="1"/>
</dbReference>
<dbReference type="GO" id="GO:0009986">
    <property type="term" value="C:cell surface"/>
    <property type="evidence" value="ECO:0007669"/>
    <property type="project" value="TreeGrafter"/>
</dbReference>
<dbReference type="PANTHER" id="PTHR14949:SF25">
    <property type="entry name" value="CRYPTIC FAMILY PROTEIN 1B-RELATED"/>
    <property type="match status" value="1"/>
</dbReference>
<evidence type="ECO:0000313" key="10">
    <source>
        <dbReference type="Proteomes" id="UP000694403"/>
    </source>
</evidence>
<dbReference type="CDD" id="cd00054">
    <property type="entry name" value="EGF_CA"/>
    <property type="match status" value="1"/>
</dbReference>
<evidence type="ECO:0000256" key="2">
    <source>
        <dbReference type="ARBA" id="ARBA00022536"/>
    </source>
</evidence>
<keyword evidence="5" id="KW-0325">Glycoprotein</keyword>
<keyword evidence="2 6" id="KW-0245">EGF-like domain</keyword>
<protein>
    <recommendedName>
        <fullName evidence="8">EGF-like domain-containing protein</fullName>
    </recommendedName>
</protein>
<dbReference type="FunFam" id="2.10.25.10:FF:000421">
    <property type="entry name" value="Teratocarcinoma-derived growth factor"/>
    <property type="match status" value="1"/>
</dbReference>
<dbReference type="GO" id="GO:0007507">
    <property type="term" value="P:heart development"/>
    <property type="evidence" value="ECO:0007669"/>
    <property type="project" value="TreeGrafter"/>
</dbReference>
<dbReference type="InterPro" id="IPR050969">
    <property type="entry name" value="Dev_Signal_Modulators"/>
</dbReference>
<comment type="similarity">
    <text evidence="1">Belongs to the EGF-CFC (Cripto-1/FRL1/Cryptic) family.</text>
</comment>
<name>A0A8C3S068_CHESE</name>
<dbReference type="PROSITE" id="PS50026">
    <property type="entry name" value="EGF_3"/>
    <property type="match status" value="1"/>
</dbReference>
<feature type="signal peptide" evidence="7">
    <location>
        <begin position="1"/>
        <end position="31"/>
    </location>
</feature>
<dbReference type="GO" id="GO:0038092">
    <property type="term" value="P:nodal signaling pathway"/>
    <property type="evidence" value="ECO:0007669"/>
    <property type="project" value="TreeGrafter"/>
</dbReference>
<evidence type="ECO:0000256" key="4">
    <source>
        <dbReference type="ARBA" id="ARBA00023157"/>
    </source>
</evidence>
<dbReference type="Pfam" id="PF09443">
    <property type="entry name" value="CFC"/>
    <property type="match status" value="1"/>
</dbReference>
<dbReference type="GO" id="GO:0009952">
    <property type="term" value="P:anterior/posterior pattern specification"/>
    <property type="evidence" value="ECO:0007669"/>
    <property type="project" value="TreeGrafter"/>
</dbReference>
<dbReference type="PANTHER" id="PTHR14949">
    <property type="entry name" value="EGF-LIKE-DOMAIN, MULTIPLE 7, 8"/>
    <property type="match status" value="1"/>
</dbReference>
<dbReference type="InterPro" id="IPR000742">
    <property type="entry name" value="EGF"/>
</dbReference>
<dbReference type="AlphaFoldDB" id="A0A8C3S068"/>